<keyword evidence="2" id="KW-1185">Reference proteome</keyword>
<dbReference type="EMBL" id="ACFG01000030">
    <property type="protein sequence ID" value="EEH63878.1"/>
    <property type="molecule type" value="Genomic_DNA"/>
</dbReference>
<evidence type="ECO:0000313" key="1">
    <source>
        <dbReference type="EMBL" id="EEH63878.1"/>
    </source>
</evidence>
<protein>
    <submittedName>
        <fullName evidence="1">Uncharacterized protein</fullName>
    </submittedName>
</protein>
<dbReference type="AlphaFoldDB" id="C0W019"/>
<reference evidence="1 2" key="1">
    <citation type="submission" date="2009-01" db="EMBL/GenBank/DDBJ databases">
        <authorList>
            <person name="Qin X."/>
            <person name="Bachman B."/>
            <person name="Battles P."/>
            <person name="Bell A."/>
            <person name="Bess C."/>
            <person name="Bickham C."/>
            <person name="Chaboub L."/>
            <person name="Chen D."/>
            <person name="Coyle M."/>
            <person name="Deiros D.R."/>
            <person name="Dinh H."/>
            <person name="Forbes L."/>
            <person name="Fowler G."/>
            <person name="Francisco L."/>
            <person name="Fu Q."/>
            <person name="Gubbala S."/>
            <person name="Hale W."/>
            <person name="Han Y."/>
            <person name="Hemphill L."/>
            <person name="Highlander S.K."/>
            <person name="Hirani K."/>
            <person name="Hogues M."/>
            <person name="Jackson L."/>
            <person name="Jakkamsetti A."/>
            <person name="Javaid M."/>
            <person name="Jiang H."/>
            <person name="Korchina V."/>
            <person name="Kovar C."/>
            <person name="Lara F."/>
            <person name="Lee S."/>
            <person name="Mata R."/>
            <person name="Mathew T."/>
            <person name="Moen C."/>
            <person name="Morales K."/>
            <person name="Munidasa M."/>
            <person name="Nazareth L."/>
            <person name="Ngo R."/>
            <person name="Nguyen L."/>
            <person name="Okwuonu G."/>
            <person name="Ongeri F."/>
            <person name="Patil S."/>
            <person name="Petrosino J."/>
            <person name="Pham C."/>
            <person name="Pham P."/>
            <person name="Pu L.-L."/>
            <person name="Puazo M."/>
            <person name="Raj R."/>
            <person name="Reid J."/>
            <person name="Rouhana J."/>
            <person name="Saada N."/>
            <person name="Shang Y."/>
            <person name="Simmons D."/>
            <person name="Thornton R."/>
            <person name="Warren J."/>
            <person name="Weissenberger G."/>
            <person name="Zhang J."/>
            <person name="Zhang L."/>
            <person name="Zhou C."/>
            <person name="Zhu D."/>
            <person name="Muzny D."/>
            <person name="Worley K."/>
            <person name="Gibbs R."/>
        </authorList>
    </citation>
    <scope>NUCLEOTIDE SEQUENCE [LARGE SCALE GENOMIC DNA]</scope>
    <source>
        <strain evidence="1 2">DSM 15436</strain>
    </source>
</reference>
<accession>C0W019</accession>
<dbReference type="STRING" id="525245.HMPREF0044_0897"/>
<dbReference type="Proteomes" id="UP000010301">
    <property type="component" value="Unassembled WGS sequence"/>
</dbReference>
<proteinExistence type="predicted"/>
<comment type="caution">
    <text evidence="1">The sequence shown here is derived from an EMBL/GenBank/DDBJ whole genome shotgun (WGS) entry which is preliminary data.</text>
</comment>
<organism evidence="1 2">
    <name type="scientific">Gleimia coleocanis DSM 15436</name>
    <dbReference type="NCBI Taxonomy" id="525245"/>
    <lineage>
        <taxon>Bacteria</taxon>
        <taxon>Bacillati</taxon>
        <taxon>Actinomycetota</taxon>
        <taxon>Actinomycetes</taxon>
        <taxon>Actinomycetales</taxon>
        <taxon>Actinomycetaceae</taxon>
        <taxon>Gleimia</taxon>
    </lineage>
</organism>
<dbReference type="HOGENOM" id="CLU_2271333_0_0_11"/>
<evidence type="ECO:0000313" key="2">
    <source>
        <dbReference type="Proteomes" id="UP000010301"/>
    </source>
</evidence>
<sequence>MVLQAAEKINKEVALESVPGSDVFADYQVTAEAPATIVYSYKYKKGVDLAFFKKHLEENAGKDLAILAEEIKKQFVSEGVKDIKVRYVYKDADDNVVWESTF</sequence>
<name>C0W019_9ACTO</name>
<gene>
    <name evidence="1" type="ORF">HMPREF0044_0897</name>
</gene>